<dbReference type="AlphaFoldDB" id="A0ABC8TKU2"/>
<protein>
    <submittedName>
        <fullName evidence="2">Uncharacterized protein</fullName>
    </submittedName>
</protein>
<proteinExistence type="predicted"/>
<feature type="region of interest" description="Disordered" evidence="1">
    <location>
        <begin position="115"/>
        <end position="173"/>
    </location>
</feature>
<feature type="compositionally biased region" description="Polar residues" evidence="1">
    <location>
        <begin position="136"/>
        <end position="146"/>
    </location>
</feature>
<comment type="caution">
    <text evidence="2">The sequence shown here is derived from an EMBL/GenBank/DDBJ whole genome shotgun (WGS) entry which is preliminary data.</text>
</comment>
<dbReference type="EMBL" id="CAUOFW020005425">
    <property type="protein sequence ID" value="CAK9170063.1"/>
    <property type="molecule type" value="Genomic_DNA"/>
</dbReference>
<gene>
    <name evidence="2" type="ORF">ILEXP_LOCUS39551</name>
</gene>
<organism evidence="2 3">
    <name type="scientific">Ilex paraguariensis</name>
    <name type="common">yerba mate</name>
    <dbReference type="NCBI Taxonomy" id="185542"/>
    <lineage>
        <taxon>Eukaryota</taxon>
        <taxon>Viridiplantae</taxon>
        <taxon>Streptophyta</taxon>
        <taxon>Embryophyta</taxon>
        <taxon>Tracheophyta</taxon>
        <taxon>Spermatophyta</taxon>
        <taxon>Magnoliopsida</taxon>
        <taxon>eudicotyledons</taxon>
        <taxon>Gunneridae</taxon>
        <taxon>Pentapetalae</taxon>
        <taxon>asterids</taxon>
        <taxon>campanulids</taxon>
        <taxon>Aquifoliales</taxon>
        <taxon>Aquifoliaceae</taxon>
        <taxon>Ilex</taxon>
    </lineage>
</organism>
<keyword evidence="3" id="KW-1185">Reference proteome</keyword>
<evidence type="ECO:0000313" key="2">
    <source>
        <dbReference type="EMBL" id="CAK9170063.1"/>
    </source>
</evidence>
<feature type="compositionally biased region" description="Polar residues" evidence="1">
    <location>
        <begin position="161"/>
        <end position="173"/>
    </location>
</feature>
<dbReference type="Proteomes" id="UP001642360">
    <property type="component" value="Unassembled WGS sequence"/>
</dbReference>
<accession>A0ABC8TKU2</accession>
<reference evidence="2 3" key="1">
    <citation type="submission" date="2024-02" db="EMBL/GenBank/DDBJ databases">
        <authorList>
            <person name="Vignale AGUSTIN F."/>
            <person name="Sosa J E."/>
            <person name="Modenutti C."/>
        </authorList>
    </citation>
    <scope>NUCLEOTIDE SEQUENCE [LARGE SCALE GENOMIC DNA]</scope>
</reference>
<sequence length="173" mass="19202">MVSETLKITIPKQWLTIQLGQTVSIALLHTDWKERDLPGLTKAAAEGQLESIVQDIETIVRSYVEKLVKWVQSTLPNFSRRERIPGITPLINKSIYELEVEMDNLGWPIAVDAGPSRQREDVSTNGGKFELKDDASNCSNSLSSENGKPMDANAVSKEPKNFTNGDPKSTLFS</sequence>
<name>A0ABC8TKU2_9AQUA</name>
<evidence type="ECO:0000313" key="3">
    <source>
        <dbReference type="Proteomes" id="UP001642360"/>
    </source>
</evidence>
<evidence type="ECO:0000256" key="1">
    <source>
        <dbReference type="SAM" id="MobiDB-lite"/>
    </source>
</evidence>